<keyword evidence="3" id="KW-1185">Reference proteome</keyword>
<evidence type="ECO:0000313" key="2">
    <source>
        <dbReference type="EMBL" id="KAK6510140.1"/>
    </source>
</evidence>
<dbReference type="AlphaFoldDB" id="A0AAV9WL60"/>
<protein>
    <submittedName>
        <fullName evidence="2">Uncharacterized protein</fullName>
    </submittedName>
</protein>
<evidence type="ECO:0000256" key="1">
    <source>
        <dbReference type="SAM" id="MobiDB-lite"/>
    </source>
</evidence>
<feature type="compositionally biased region" description="Acidic residues" evidence="1">
    <location>
        <begin position="276"/>
        <end position="297"/>
    </location>
</feature>
<feature type="region of interest" description="Disordered" evidence="1">
    <location>
        <begin position="235"/>
        <end position="297"/>
    </location>
</feature>
<name>A0AAV9WL60_9PEZI</name>
<dbReference type="EMBL" id="JAVHJL010000002">
    <property type="protein sequence ID" value="KAK6510140.1"/>
    <property type="molecule type" value="Genomic_DNA"/>
</dbReference>
<reference evidence="2 3" key="1">
    <citation type="submission" date="2023-08" db="EMBL/GenBank/DDBJ databases">
        <authorList>
            <person name="Palmer J.M."/>
        </authorList>
    </citation>
    <scope>NUCLEOTIDE SEQUENCE [LARGE SCALE GENOMIC DNA]</scope>
    <source>
        <strain evidence="2 3">TWF481</strain>
    </source>
</reference>
<accession>A0AAV9WL60</accession>
<proteinExistence type="predicted"/>
<feature type="compositionally biased region" description="Basic and acidic residues" evidence="1">
    <location>
        <begin position="246"/>
        <end position="258"/>
    </location>
</feature>
<organism evidence="2 3">
    <name type="scientific">Arthrobotrys musiformis</name>
    <dbReference type="NCBI Taxonomy" id="47236"/>
    <lineage>
        <taxon>Eukaryota</taxon>
        <taxon>Fungi</taxon>
        <taxon>Dikarya</taxon>
        <taxon>Ascomycota</taxon>
        <taxon>Pezizomycotina</taxon>
        <taxon>Orbiliomycetes</taxon>
        <taxon>Orbiliales</taxon>
        <taxon>Orbiliaceae</taxon>
        <taxon>Arthrobotrys</taxon>
    </lineage>
</organism>
<dbReference type="Proteomes" id="UP001370758">
    <property type="component" value="Unassembled WGS sequence"/>
</dbReference>
<comment type="caution">
    <text evidence="2">The sequence shown here is derived from an EMBL/GenBank/DDBJ whole genome shotgun (WGS) entry which is preliminary data.</text>
</comment>
<evidence type="ECO:0000313" key="3">
    <source>
        <dbReference type="Proteomes" id="UP001370758"/>
    </source>
</evidence>
<sequence>MASSGMTVLVEMPNLSTSVRIFDKVDDVNSLLDVIGSTCPFFEVSRMTVLRNSKALQPTDKLSFGEHLVVKYKYDKLDRAEAKAELEKVLSKMKDINACLRLLSTQNEDLVDKEQQNPNKGVVGHIQATLGKDDSGKSDALYYKEGDRVPVIRVKLPGQAKETIFVPGPDKESQARFKRIADADAERIRLETYEGSLPVAPLEHKTKQELEKERVEKENLEKEKLEKEKLEKAKAEKAKLKKAKRQERYEKAKLEKQKLKQNAQKNEGVRESSAGDSEETGTTDSFIPDEEIPQLKL</sequence>
<gene>
    <name evidence="2" type="ORF">TWF481_004854</name>
</gene>